<sequence length="72" mass="8374">MPFTASVKLIFFFFGLFSKKVENLLIKSCFHGNYLKLDPRIGNEILSVIPVKLKYIFFFPAVCSKISVHRKF</sequence>
<dbReference type="HOGENOM" id="CLU_2712904_0_0_2"/>
<keyword evidence="2" id="KW-1185">Reference proteome</keyword>
<dbReference type="KEGG" id="msw:MSSIT_1935"/>
<dbReference type="PATRIC" id="fig|1434120.4.peg.2495"/>
<organism evidence="1 2">
    <name type="scientific">Methanosarcina siciliae T4/M</name>
    <dbReference type="NCBI Taxonomy" id="1434120"/>
    <lineage>
        <taxon>Archaea</taxon>
        <taxon>Methanobacteriati</taxon>
        <taxon>Methanobacteriota</taxon>
        <taxon>Stenosarchaea group</taxon>
        <taxon>Methanomicrobia</taxon>
        <taxon>Methanosarcinales</taxon>
        <taxon>Methanosarcinaceae</taxon>
        <taxon>Methanosarcina</taxon>
    </lineage>
</organism>
<evidence type="ECO:0000313" key="2">
    <source>
        <dbReference type="Proteomes" id="UP000033111"/>
    </source>
</evidence>
<dbReference type="Proteomes" id="UP000033111">
    <property type="component" value="Chromosome"/>
</dbReference>
<proteinExistence type="predicted"/>
<gene>
    <name evidence="1" type="ORF">MSSIT_1935</name>
</gene>
<dbReference type="AlphaFoldDB" id="A0A0E3P4X0"/>
<protein>
    <submittedName>
        <fullName evidence="1">Uncharacterized protein</fullName>
    </submittedName>
</protein>
<evidence type="ECO:0000313" key="1">
    <source>
        <dbReference type="EMBL" id="AKB28654.1"/>
    </source>
</evidence>
<accession>A0A0E3P4X0</accession>
<name>A0A0E3P4X0_9EURY</name>
<dbReference type="EMBL" id="CP009506">
    <property type="protein sequence ID" value="AKB28654.1"/>
    <property type="molecule type" value="Genomic_DNA"/>
</dbReference>
<reference evidence="1 2" key="1">
    <citation type="submission" date="2014-07" db="EMBL/GenBank/DDBJ databases">
        <title>Methanogenic archaea and the global carbon cycle.</title>
        <authorList>
            <person name="Henriksen J.R."/>
            <person name="Luke J."/>
            <person name="Reinhart S."/>
            <person name="Benedict M.N."/>
            <person name="Youngblut N.D."/>
            <person name="Metcalf M.E."/>
            <person name="Whitaker R.J."/>
            <person name="Metcalf W.W."/>
        </authorList>
    </citation>
    <scope>NUCLEOTIDE SEQUENCE [LARGE SCALE GENOMIC DNA]</scope>
    <source>
        <strain evidence="1 2">T4/M</strain>
    </source>
</reference>